<gene>
    <name evidence="2" type="ORF">EPA93_12275</name>
</gene>
<dbReference type="Proteomes" id="UP000290365">
    <property type="component" value="Chromosome"/>
</dbReference>
<proteinExistence type="predicted"/>
<dbReference type="SUPFAM" id="SSF109854">
    <property type="entry name" value="DinB/YfiT-like putative metalloenzymes"/>
    <property type="match status" value="1"/>
</dbReference>
<dbReference type="OrthoDB" id="154776at2"/>
<dbReference type="InterPro" id="IPR034660">
    <property type="entry name" value="DinB/YfiT-like"/>
</dbReference>
<dbReference type="Pfam" id="PF12867">
    <property type="entry name" value="DinB_2"/>
    <property type="match status" value="1"/>
</dbReference>
<dbReference type="KEGG" id="kbs:EPA93_12275"/>
<dbReference type="InterPro" id="IPR024775">
    <property type="entry name" value="DinB-like"/>
</dbReference>
<evidence type="ECO:0000259" key="1">
    <source>
        <dbReference type="Pfam" id="PF12867"/>
    </source>
</evidence>
<evidence type="ECO:0000313" key="3">
    <source>
        <dbReference type="Proteomes" id="UP000290365"/>
    </source>
</evidence>
<sequence length="185" mass="20319">MNFDLAAVFAGRAQLSDLTSDLKHADLRRITDEFFDTINSILAAATDAAVSFVPRDPAASDQSGQGWTLSHIVAHLTATLEESAAIAAMVARGVQFEGRLRYETPWQEISTLQLLQARLRESRRMCCAFLEAWPDNPHLDVTRTMIPQLGPINAVGCQVLGLAHSQAHLDQLRDTLCQYLSSVDA</sequence>
<accession>A0A4P6JN69</accession>
<evidence type="ECO:0000313" key="2">
    <source>
        <dbReference type="EMBL" id="QBD76739.1"/>
    </source>
</evidence>
<organism evidence="2 3">
    <name type="scientific">Ktedonosporobacter rubrisoli</name>
    <dbReference type="NCBI Taxonomy" id="2509675"/>
    <lineage>
        <taxon>Bacteria</taxon>
        <taxon>Bacillati</taxon>
        <taxon>Chloroflexota</taxon>
        <taxon>Ktedonobacteria</taxon>
        <taxon>Ktedonobacterales</taxon>
        <taxon>Ktedonosporobacteraceae</taxon>
        <taxon>Ktedonosporobacter</taxon>
    </lineage>
</organism>
<reference evidence="2 3" key="1">
    <citation type="submission" date="2019-01" db="EMBL/GenBank/DDBJ databases">
        <title>Ktedonosporobacter rubrisoli SCAWS-G2.</title>
        <authorList>
            <person name="Huang Y."/>
            <person name="Yan B."/>
        </authorList>
    </citation>
    <scope>NUCLEOTIDE SEQUENCE [LARGE SCALE GENOMIC DNA]</scope>
    <source>
        <strain evidence="2 3">SCAWS-G2</strain>
    </source>
</reference>
<protein>
    <submittedName>
        <fullName evidence="2">DinB family protein</fullName>
    </submittedName>
</protein>
<feature type="domain" description="DinB-like" evidence="1">
    <location>
        <begin position="37"/>
        <end position="172"/>
    </location>
</feature>
<dbReference type="AlphaFoldDB" id="A0A4P6JN69"/>
<name>A0A4P6JN69_KTERU</name>
<dbReference type="EMBL" id="CP035758">
    <property type="protein sequence ID" value="QBD76739.1"/>
    <property type="molecule type" value="Genomic_DNA"/>
</dbReference>
<keyword evidence="3" id="KW-1185">Reference proteome</keyword>
<dbReference type="Gene3D" id="1.20.120.450">
    <property type="entry name" value="dinb family like domain"/>
    <property type="match status" value="1"/>
</dbReference>
<dbReference type="RefSeq" id="WP_129887804.1">
    <property type="nucleotide sequence ID" value="NZ_CP035758.1"/>
</dbReference>